<dbReference type="AlphaFoldDB" id="A0A7X1HVT6"/>
<reference evidence="2 3" key="1">
    <citation type="submission" date="2020-08" db="EMBL/GenBank/DDBJ databases">
        <title>Whole-Genome Sequence of French Clinical Streptomyces mexicanus Strain Q0842.</title>
        <authorList>
            <person name="Boxberger M."/>
            <person name="La Scola B."/>
        </authorList>
    </citation>
    <scope>NUCLEOTIDE SEQUENCE [LARGE SCALE GENOMIC DNA]</scope>
    <source>
        <strain evidence="2 3">Marseille-Q0842</strain>
    </source>
</reference>
<evidence type="ECO:0000313" key="3">
    <source>
        <dbReference type="Proteomes" id="UP000517694"/>
    </source>
</evidence>
<evidence type="ECO:0000256" key="1">
    <source>
        <dbReference type="SAM" id="MobiDB-lite"/>
    </source>
</evidence>
<protein>
    <submittedName>
        <fullName evidence="2">Uncharacterized protein</fullName>
    </submittedName>
</protein>
<feature type="region of interest" description="Disordered" evidence="1">
    <location>
        <begin position="201"/>
        <end position="220"/>
    </location>
</feature>
<sequence length="220" mass="23283">MNGGAGAQSGGWDLATGGLDEIAQGLTLALGELQDLGMVGMSGAGRGFGELELTGLELGDEALTATFRSFCERWEWGVRALIHEGNALALKTGMSAGTYYETEQYIAGTFKVGLNALIGNPHATEDEVTRQGWGEIATQELHHDYSAQSFERARDNSLQGWKDAARDVMTSHTVGPLGLNPENLHRAFGVSDADYDALIDNAVGPSPEERARGQQGGDAG</sequence>
<proteinExistence type="predicted"/>
<keyword evidence="3" id="KW-1185">Reference proteome</keyword>
<gene>
    <name evidence="2" type="ORF">H1R13_03415</name>
</gene>
<dbReference type="EMBL" id="JACMHY010000001">
    <property type="protein sequence ID" value="MBC2864072.1"/>
    <property type="molecule type" value="Genomic_DNA"/>
</dbReference>
<name>A0A7X1HVT6_9ACTN</name>
<accession>A0A7X1HVT6</accession>
<comment type="caution">
    <text evidence="2">The sequence shown here is derived from an EMBL/GenBank/DDBJ whole genome shotgun (WGS) entry which is preliminary data.</text>
</comment>
<dbReference type="RefSeq" id="WP_159668527.1">
    <property type="nucleotide sequence ID" value="NZ_JACMHY010000001.1"/>
</dbReference>
<organism evidence="2 3">
    <name type="scientific">Streptomyces mexicanus</name>
    <dbReference type="NCBI Taxonomy" id="178566"/>
    <lineage>
        <taxon>Bacteria</taxon>
        <taxon>Bacillati</taxon>
        <taxon>Actinomycetota</taxon>
        <taxon>Actinomycetes</taxon>
        <taxon>Kitasatosporales</taxon>
        <taxon>Streptomycetaceae</taxon>
        <taxon>Streptomyces</taxon>
    </lineage>
</organism>
<evidence type="ECO:0000313" key="2">
    <source>
        <dbReference type="EMBL" id="MBC2864072.1"/>
    </source>
</evidence>
<dbReference type="Proteomes" id="UP000517694">
    <property type="component" value="Unassembled WGS sequence"/>
</dbReference>
<dbReference type="OrthoDB" id="3872177at2"/>